<evidence type="ECO:0000256" key="8">
    <source>
        <dbReference type="ARBA" id="ARBA00049547"/>
    </source>
</evidence>
<dbReference type="Gene3D" id="3.30.9.10">
    <property type="entry name" value="D-Amino Acid Oxidase, subunit A, domain 2"/>
    <property type="match status" value="1"/>
</dbReference>
<feature type="binding site" evidence="9">
    <location>
        <begin position="39"/>
        <end position="40"/>
    </location>
    <ligand>
        <name>FAD</name>
        <dbReference type="ChEBI" id="CHEBI:57692"/>
    </ligand>
</feature>
<feature type="binding site" evidence="9">
    <location>
        <position position="287"/>
    </location>
    <ligand>
        <name>D-dopa</name>
        <dbReference type="ChEBI" id="CHEBI:149689"/>
    </ligand>
</feature>
<dbReference type="Gene3D" id="3.40.50.720">
    <property type="entry name" value="NAD(P)-binding Rossmann-like Domain"/>
    <property type="match status" value="1"/>
</dbReference>
<dbReference type="OrthoDB" id="246701at2"/>
<feature type="domain" description="FAD dependent oxidoreductase" evidence="10">
    <location>
        <begin position="4"/>
        <end position="303"/>
    </location>
</feature>
<comment type="similarity">
    <text evidence="2">Belongs to the DAMOX/DASOX family.</text>
</comment>
<dbReference type="GO" id="GO:0003884">
    <property type="term" value="F:D-amino-acid oxidase activity"/>
    <property type="evidence" value="ECO:0007669"/>
    <property type="project" value="UniProtKB-EC"/>
</dbReference>
<evidence type="ECO:0000256" key="2">
    <source>
        <dbReference type="ARBA" id="ARBA00006730"/>
    </source>
</evidence>
<dbReference type="GO" id="GO:0071949">
    <property type="term" value="F:FAD binding"/>
    <property type="evidence" value="ECO:0007669"/>
    <property type="project" value="InterPro"/>
</dbReference>
<evidence type="ECO:0000313" key="12">
    <source>
        <dbReference type="Proteomes" id="UP000182241"/>
    </source>
</evidence>
<sequence length="305" mass="32381">MAEVTIVGAGVIGLSCAVRLLEAGHDVRVYGRSLSPDITSAVAAAVWYPYLAEPRDRVTGWSAATLAEFAALAARGVDGVVMTPGTEIFREPVPEPWWTSAVPSVERVEAPRPGYAEGWSFVSPVIEMPVYLPWLAGRVRELGGTVEQRDVRSLAELDGTVVNATGLGARELVGDAGMEPVRGQVVYLEQVGVDRWWIDDSALDLGVTTYVVPRSRDIVVGGTEDHGAEDLTVDPATADAILARARALVPELADARVLGHNIGLRPSRPTVRLEREGDVVHCYGHGGAGVTLSWGCADEVAALVG</sequence>
<feature type="binding site" evidence="9">
    <location>
        <position position="151"/>
    </location>
    <ligand>
        <name>FAD</name>
        <dbReference type="ChEBI" id="CHEBI:57692"/>
    </ligand>
</feature>
<protein>
    <recommendedName>
        <fullName evidence="7">D-amino-acid oxidase</fullName>
        <ecNumber evidence="6">1.4.3.3</ecNumber>
    </recommendedName>
</protein>
<dbReference type="RefSeq" id="WP_068741526.1">
    <property type="nucleotide sequence ID" value="NZ_CBDRGN010000006.1"/>
</dbReference>
<dbReference type="SUPFAM" id="SSF51971">
    <property type="entry name" value="Nucleotide-binding domain"/>
    <property type="match status" value="1"/>
</dbReference>
<dbReference type="PANTHER" id="PTHR11530">
    <property type="entry name" value="D-AMINO ACID OXIDASE"/>
    <property type="match status" value="1"/>
</dbReference>
<dbReference type="PANTHER" id="PTHR11530:SF11">
    <property type="entry name" value="D-ASPARTATE OXIDASE"/>
    <property type="match status" value="1"/>
</dbReference>
<proteinExistence type="inferred from homology"/>
<name>A0A1H4ZW47_TSUTY</name>
<dbReference type="InterPro" id="IPR006076">
    <property type="entry name" value="FAD-dep_OxRdtase"/>
</dbReference>
<organism evidence="11 12">
    <name type="scientific">Tsukamurella tyrosinosolvens</name>
    <dbReference type="NCBI Taxonomy" id="57704"/>
    <lineage>
        <taxon>Bacteria</taxon>
        <taxon>Bacillati</taxon>
        <taxon>Actinomycetota</taxon>
        <taxon>Actinomycetes</taxon>
        <taxon>Mycobacteriales</taxon>
        <taxon>Tsukamurellaceae</taxon>
        <taxon>Tsukamurella</taxon>
    </lineage>
</organism>
<keyword evidence="12" id="KW-1185">Reference proteome</keyword>
<accession>A0A1H4ZW47</accession>
<dbReference type="Proteomes" id="UP000182241">
    <property type="component" value="Unassembled WGS sequence"/>
</dbReference>
<evidence type="ECO:0000256" key="3">
    <source>
        <dbReference type="ARBA" id="ARBA00022630"/>
    </source>
</evidence>
<dbReference type="InterPro" id="IPR023209">
    <property type="entry name" value="DAO"/>
</dbReference>
<comment type="catalytic activity">
    <reaction evidence="8">
        <text>a D-alpha-amino acid + O2 + H2O = a 2-oxocarboxylate + H2O2 + NH4(+)</text>
        <dbReference type="Rhea" id="RHEA:21816"/>
        <dbReference type="ChEBI" id="CHEBI:15377"/>
        <dbReference type="ChEBI" id="CHEBI:15379"/>
        <dbReference type="ChEBI" id="CHEBI:16240"/>
        <dbReference type="ChEBI" id="CHEBI:28938"/>
        <dbReference type="ChEBI" id="CHEBI:35179"/>
        <dbReference type="ChEBI" id="CHEBI:59871"/>
        <dbReference type="EC" id="1.4.3.3"/>
    </reaction>
    <physiologicalReaction direction="left-to-right" evidence="8">
        <dbReference type="Rhea" id="RHEA:21817"/>
    </physiologicalReaction>
</comment>
<keyword evidence="5" id="KW-0560">Oxidoreductase</keyword>
<evidence type="ECO:0000256" key="7">
    <source>
        <dbReference type="ARBA" id="ARBA00039751"/>
    </source>
</evidence>
<dbReference type="AlphaFoldDB" id="A0A1H4ZW47"/>
<evidence type="ECO:0000256" key="5">
    <source>
        <dbReference type="ARBA" id="ARBA00023002"/>
    </source>
</evidence>
<dbReference type="GO" id="GO:0005737">
    <property type="term" value="C:cytoplasm"/>
    <property type="evidence" value="ECO:0007669"/>
    <property type="project" value="TreeGrafter"/>
</dbReference>
<keyword evidence="4 9" id="KW-0274">FAD</keyword>
<dbReference type="Pfam" id="PF01266">
    <property type="entry name" value="DAO"/>
    <property type="match status" value="1"/>
</dbReference>
<dbReference type="STRING" id="57704.SAMN04489793_4703"/>
<evidence type="ECO:0000313" key="11">
    <source>
        <dbReference type="EMBL" id="SED34426.1"/>
    </source>
</evidence>
<comment type="cofactor">
    <cofactor evidence="1 9">
        <name>FAD</name>
        <dbReference type="ChEBI" id="CHEBI:57692"/>
    </cofactor>
</comment>
<gene>
    <name evidence="11" type="ORF">SAMN04489793_4703</name>
</gene>
<dbReference type="EC" id="1.4.3.3" evidence="6"/>
<dbReference type="EMBL" id="FNSA01000003">
    <property type="protein sequence ID" value="SED34426.1"/>
    <property type="molecule type" value="Genomic_DNA"/>
</dbReference>
<evidence type="ECO:0000259" key="10">
    <source>
        <dbReference type="Pfam" id="PF01266"/>
    </source>
</evidence>
<evidence type="ECO:0000256" key="9">
    <source>
        <dbReference type="PIRSR" id="PIRSR000189-1"/>
    </source>
</evidence>
<feature type="binding site" evidence="9">
    <location>
        <position position="165"/>
    </location>
    <ligand>
        <name>FAD</name>
        <dbReference type="ChEBI" id="CHEBI:57692"/>
    </ligand>
</feature>
<dbReference type="PIRSF" id="PIRSF000189">
    <property type="entry name" value="D-aa_oxidase"/>
    <property type="match status" value="1"/>
</dbReference>
<evidence type="ECO:0000256" key="4">
    <source>
        <dbReference type="ARBA" id="ARBA00022827"/>
    </source>
</evidence>
<reference evidence="12" key="1">
    <citation type="submission" date="2016-10" db="EMBL/GenBank/DDBJ databases">
        <authorList>
            <person name="Varghese N."/>
            <person name="Submissions S."/>
        </authorList>
    </citation>
    <scope>NUCLEOTIDE SEQUENCE [LARGE SCALE GENOMIC DNA]</scope>
    <source>
        <strain evidence="12">DSM 44234</strain>
    </source>
</reference>
<feature type="binding site" evidence="9">
    <location>
        <position position="210"/>
    </location>
    <ligand>
        <name>D-dopa</name>
        <dbReference type="ChEBI" id="CHEBI:149689"/>
    </ligand>
</feature>
<evidence type="ECO:0000256" key="1">
    <source>
        <dbReference type="ARBA" id="ARBA00001974"/>
    </source>
</evidence>
<dbReference type="SUPFAM" id="SSF54373">
    <property type="entry name" value="FAD-linked reductases, C-terminal domain"/>
    <property type="match status" value="1"/>
</dbReference>
<feature type="binding site" evidence="9">
    <location>
        <position position="265"/>
    </location>
    <ligand>
        <name>D-dopa</name>
        <dbReference type="ChEBI" id="CHEBI:149689"/>
    </ligand>
</feature>
<evidence type="ECO:0000256" key="6">
    <source>
        <dbReference type="ARBA" id="ARBA00039101"/>
    </source>
</evidence>
<dbReference type="GO" id="GO:0019478">
    <property type="term" value="P:D-amino acid catabolic process"/>
    <property type="evidence" value="ECO:0007669"/>
    <property type="project" value="TreeGrafter"/>
</dbReference>
<keyword evidence="3" id="KW-0285">Flavoprotein</keyword>
<feature type="binding site" evidence="9">
    <location>
        <begin position="286"/>
        <end position="291"/>
    </location>
    <ligand>
        <name>FAD</name>
        <dbReference type="ChEBI" id="CHEBI:57692"/>
    </ligand>
</feature>